<sequence length="543" mass="61556">MASTDYVVENAIIDKGPPVRYRLTLNKTNLGGEGEEESKLRRWTIGKKDPSKQNKTILLVGETGAGKSSLINTILNFVMGVKNGDEQWFEIVDDAKKPSRSGSQTSTVTVYEIFGFEGKTVPYSLTIIDTPGYGDTRGIEYDAIINQMLHDLFSSEDGIQELDVVGLVLKAAENRLSDRLRYIFDSVMSLFGKDMEKNVVALITHSDGMPPKNAIDALEDAKIKCARNEKNQPVYFVFNNCLSTQRTEETEFGLGQAWTVTTRGMHQFTSFLEKTTPQELKTTVNVLNERIRLAACINNLTQRIDLIKLNQKIIQQTQEELEKHKESMKKEHNFTIEVDEHYKEKKDIEGGMWLVFYGGAVTCNVCKENCHYPGCTMAWYPKHCQVMKRGHCTSCTGKCPVSDHVKENKIYVNKTRKVKRTIGELKQKYKADKEQCENLLSALQTEKEKLEKEKDIWLDQAYQHVLSLEQIALNVNSLLTHANLDFLIDMMKERGDKEKVQKLEEMVARVDEGTRAALRYMLSYVGGKATSLAKAAGKKFGKK</sequence>
<keyword evidence="3" id="KW-0175">Coiled coil</keyword>
<dbReference type="AlphaFoldDB" id="A0A3B4U378"/>
<dbReference type="RefSeq" id="XP_022625900.1">
    <property type="nucleotide sequence ID" value="XM_022770179.1"/>
</dbReference>
<dbReference type="GeneID" id="111240211"/>
<organism evidence="5 6">
    <name type="scientific">Seriola dumerili</name>
    <name type="common">Greater amberjack</name>
    <name type="synonym">Caranx dumerili</name>
    <dbReference type="NCBI Taxonomy" id="41447"/>
    <lineage>
        <taxon>Eukaryota</taxon>
        <taxon>Metazoa</taxon>
        <taxon>Chordata</taxon>
        <taxon>Craniata</taxon>
        <taxon>Vertebrata</taxon>
        <taxon>Euteleostomi</taxon>
        <taxon>Actinopterygii</taxon>
        <taxon>Neopterygii</taxon>
        <taxon>Teleostei</taxon>
        <taxon>Neoteleostei</taxon>
        <taxon>Acanthomorphata</taxon>
        <taxon>Carangaria</taxon>
        <taxon>Carangiformes</taxon>
        <taxon>Carangidae</taxon>
        <taxon>Seriola</taxon>
    </lineage>
</organism>
<dbReference type="CDD" id="cd00882">
    <property type="entry name" value="Ras_like_GTPase"/>
    <property type="match status" value="1"/>
</dbReference>
<evidence type="ECO:0000256" key="2">
    <source>
        <dbReference type="ARBA" id="ARBA00022741"/>
    </source>
</evidence>
<feature type="coiled-coil region" evidence="3">
    <location>
        <begin position="422"/>
        <end position="460"/>
    </location>
</feature>
<comment type="similarity">
    <text evidence="1">Belongs to the TRAFAC class TrmE-Era-EngA-EngB-Septin-like GTPase superfamily. AIG1/Toc34/Toc159-like paraseptin GTPase family. IAN subfamily.</text>
</comment>
<proteinExistence type="inferred from homology"/>
<dbReference type="Gene3D" id="3.40.50.300">
    <property type="entry name" value="P-loop containing nucleotide triphosphate hydrolases"/>
    <property type="match status" value="1"/>
</dbReference>
<dbReference type="InterPro" id="IPR006703">
    <property type="entry name" value="G_AIG1"/>
</dbReference>
<evidence type="ECO:0000256" key="3">
    <source>
        <dbReference type="SAM" id="Coils"/>
    </source>
</evidence>
<dbReference type="InterPro" id="IPR025662">
    <property type="entry name" value="Sigma_54_int_dom_ATP-bd_1"/>
</dbReference>
<dbReference type="GeneTree" id="ENSGT00500000044904"/>
<name>A0A3B4U378_SERDU</name>
<dbReference type="PANTHER" id="PTHR32046:SF11">
    <property type="entry name" value="IMMUNE-ASSOCIATED NUCLEOTIDE-BINDING PROTEIN 10-LIKE"/>
    <property type="match status" value="1"/>
</dbReference>
<keyword evidence="6" id="KW-1185">Reference proteome</keyword>
<keyword evidence="2" id="KW-0547">Nucleotide-binding</keyword>
<evidence type="ECO:0000259" key="4">
    <source>
        <dbReference type="Pfam" id="PF04548"/>
    </source>
</evidence>
<reference evidence="5" key="2">
    <citation type="submission" date="2025-09" db="UniProtKB">
        <authorList>
            <consortium name="Ensembl"/>
        </authorList>
    </citation>
    <scope>IDENTIFICATION</scope>
</reference>
<feature type="domain" description="AIG1-type G" evidence="4">
    <location>
        <begin position="55"/>
        <end position="222"/>
    </location>
</feature>
<evidence type="ECO:0000256" key="1">
    <source>
        <dbReference type="ARBA" id="ARBA00008535"/>
    </source>
</evidence>
<evidence type="ECO:0000313" key="5">
    <source>
        <dbReference type="Ensembl" id="ENSSDUP00000012792.1"/>
    </source>
</evidence>
<dbReference type="Proteomes" id="UP000261420">
    <property type="component" value="Unplaced"/>
</dbReference>
<dbReference type="GO" id="GO:0005525">
    <property type="term" value="F:GTP binding"/>
    <property type="evidence" value="ECO:0007669"/>
    <property type="project" value="InterPro"/>
</dbReference>
<dbReference type="PANTHER" id="PTHR32046">
    <property type="entry name" value="G DOMAIN-CONTAINING PROTEIN"/>
    <property type="match status" value="1"/>
</dbReference>
<evidence type="ECO:0000313" key="6">
    <source>
        <dbReference type="Proteomes" id="UP000261420"/>
    </source>
</evidence>
<dbReference type="Ensembl" id="ENSSDUT00000013025.1">
    <property type="protein sequence ID" value="ENSSDUP00000012792.1"/>
    <property type="gene ID" value="ENSSDUG00000009316.1"/>
</dbReference>
<dbReference type="PROSITE" id="PS00675">
    <property type="entry name" value="SIGMA54_INTERACT_1"/>
    <property type="match status" value="1"/>
</dbReference>
<dbReference type="KEGG" id="sdu:111240211"/>
<dbReference type="OMA" id="HINHTIR"/>
<accession>A0A3B4U378</accession>
<reference evidence="5" key="1">
    <citation type="submission" date="2025-08" db="UniProtKB">
        <authorList>
            <consortium name="Ensembl"/>
        </authorList>
    </citation>
    <scope>IDENTIFICATION</scope>
</reference>
<protein>
    <submittedName>
        <fullName evidence="5">Uncharacterized LOC111240211</fullName>
    </submittedName>
</protein>
<dbReference type="Pfam" id="PF04548">
    <property type="entry name" value="AIG1"/>
    <property type="match status" value="1"/>
</dbReference>
<dbReference type="SUPFAM" id="SSF52540">
    <property type="entry name" value="P-loop containing nucleoside triphosphate hydrolases"/>
    <property type="match status" value="2"/>
</dbReference>
<dbReference type="InterPro" id="IPR027417">
    <property type="entry name" value="P-loop_NTPase"/>
</dbReference>